<dbReference type="InterPro" id="IPR030798">
    <property type="entry name" value="Arfaptin_fam"/>
</dbReference>
<dbReference type="Gene3D" id="1.20.1270.60">
    <property type="entry name" value="Arfaptin homology (AH) domain/BAR domain"/>
    <property type="match status" value="1"/>
</dbReference>
<dbReference type="OrthoDB" id="9994780at2759"/>
<organism evidence="3 4">
    <name type="scientific">Hymenolepis diminuta</name>
    <name type="common">Rat tapeworm</name>
    <dbReference type="NCBI Taxonomy" id="6216"/>
    <lineage>
        <taxon>Eukaryota</taxon>
        <taxon>Metazoa</taxon>
        <taxon>Spiralia</taxon>
        <taxon>Lophotrochozoa</taxon>
        <taxon>Platyhelminthes</taxon>
        <taxon>Cestoda</taxon>
        <taxon>Eucestoda</taxon>
        <taxon>Cyclophyllidea</taxon>
        <taxon>Hymenolepididae</taxon>
        <taxon>Hymenolepis</taxon>
    </lineage>
</organism>
<dbReference type="GO" id="GO:0005543">
    <property type="term" value="F:phospholipid binding"/>
    <property type="evidence" value="ECO:0007669"/>
    <property type="project" value="TreeGrafter"/>
</dbReference>
<dbReference type="GO" id="GO:0034315">
    <property type="term" value="P:regulation of Arp2/3 complex-mediated actin nucleation"/>
    <property type="evidence" value="ECO:0007669"/>
    <property type="project" value="TreeGrafter"/>
</dbReference>
<evidence type="ECO:0000313" key="3">
    <source>
        <dbReference type="EMBL" id="VDL19638.1"/>
    </source>
</evidence>
<protein>
    <recommendedName>
        <fullName evidence="2">AH domain-containing protein</fullName>
    </recommendedName>
</protein>
<reference evidence="3 4" key="1">
    <citation type="submission" date="2018-11" db="EMBL/GenBank/DDBJ databases">
        <authorList>
            <consortium name="Pathogen Informatics"/>
        </authorList>
    </citation>
    <scope>NUCLEOTIDE SEQUENCE [LARGE SCALE GENOMIC DNA]</scope>
</reference>
<proteinExistence type="predicted"/>
<feature type="compositionally biased region" description="Polar residues" evidence="1">
    <location>
        <begin position="122"/>
        <end position="137"/>
    </location>
</feature>
<name>A0A3P6WI12_HYMDI</name>
<accession>A0A3P6WI12</accession>
<feature type="region of interest" description="Disordered" evidence="1">
    <location>
        <begin position="253"/>
        <end position="299"/>
    </location>
</feature>
<dbReference type="PROSITE" id="PS50870">
    <property type="entry name" value="AH"/>
    <property type="match status" value="1"/>
</dbReference>
<dbReference type="EMBL" id="UYSG01000500">
    <property type="protein sequence ID" value="VDL19638.1"/>
    <property type="molecule type" value="Genomic_DNA"/>
</dbReference>
<dbReference type="Proteomes" id="UP000274504">
    <property type="component" value="Unassembled WGS sequence"/>
</dbReference>
<feature type="compositionally biased region" description="Polar residues" evidence="1">
    <location>
        <begin position="259"/>
        <end position="277"/>
    </location>
</feature>
<dbReference type="InterPro" id="IPR027267">
    <property type="entry name" value="AH/BAR_dom_sf"/>
</dbReference>
<feature type="region of interest" description="Disordered" evidence="1">
    <location>
        <begin position="122"/>
        <end position="156"/>
    </location>
</feature>
<evidence type="ECO:0000256" key="1">
    <source>
        <dbReference type="SAM" id="MobiDB-lite"/>
    </source>
</evidence>
<dbReference type="InterPro" id="IPR010504">
    <property type="entry name" value="AH_dom"/>
</dbReference>
<evidence type="ECO:0000259" key="2">
    <source>
        <dbReference type="PROSITE" id="PS50870"/>
    </source>
</evidence>
<feature type="compositionally biased region" description="Acidic residues" evidence="1">
    <location>
        <begin position="283"/>
        <end position="293"/>
    </location>
</feature>
<dbReference type="GO" id="GO:0019904">
    <property type="term" value="F:protein domain specific binding"/>
    <property type="evidence" value="ECO:0007669"/>
    <property type="project" value="InterPro"/>
</dbReference>
<dbReference type="GO" id="GO:0006886">
    <property type="term" value="P:intracellular protein transport"/>
    <property type="evidence" value="ECO:0007669"/>
    <property type="project" value="TreeGrafter"/>
</dbReference>
<dbReference type="AlphaFoldDB" id="A0A3P6WI12"/>
<gene>
    <name evidence="3" type="ORF">HDID_LOCUS2177</name>
</gene>
<dbReference type="PANTHER" id="PTHR12141">
    <property type="entry name" value="ARFAPTIN-RELATED"/>
    <property type="match status" value="1"/>
</dbReference>
<dbReference type="Pfam" id="PF06456">
    <property type="entry name" value="Arfaptin"/>
    <property type="match status" value="1"/>
</dbReference>
<dbReference type="PANTHER" id="PTHR12141:SF5">
    <property type="entry name" value="ARFAPTIN"/>
    <property type="match status" value="1"/>
</dbReference>
<feature type="domain" description="AH" evidence="2">
    <location>
        <begin position="1"/>
        <end position="226"/>
    </location>
</feature>
<dbReference type="SUPFAM" id="SSF103657">
    <property type="entry name" value="BAR/IMD domain-like"/>
    <property type="match status" value="1"/>
</dbReference>
<dbReference type="SMART" id="SM01015">
    <property type="entry name" value="Arfaptin"/>
    <property type="match status" value="1"/>
</dbReference>
<evidence type="ECO:0000313" key="4">
    <source>
        <dbReference type="Proteomes" id="UP000274504"/>
    </source>
</evidence>
<dbReference type="GO" id="GO:0032588">
    <property type="term" value="C:trans-Golgi network membrane"/>
    <property type="evidence" value="ECO:0007669"/>
    <property type="project" value="TreeGrafter"/>
</dbReference>
<sequence length="299" mass="33374">MFRRIQAKYQEMSTTVKKMITHMNAITVLEQSLSSQLTVAAQHQPELTNEFAQNAELQRVVAVSTNSYIGGLELFCDGLDTFCKKTIPDTLTTIRQLEHARLVYDAHRNDLARLEAKASGKVISTTNSTTQPASTETPAEDSVANPASTSSAATATPQLELNVQQMRQKFAAQKEIYLALKKDTDVKMKLLHENRTRVMRKHLNSVQAATLSYYANGFSALNEALKALMEQQHITPSDLQNRQEISFLEIESPSPYTKAPQTPNQYSSAQQQKSTHFALTENGLEDSGNDDCERDVFQD</sequence>
<feature type="compositionally biased region" description="Low complexity" evidence="1">
    <location>
        <begin position="147"/>
        <end position="156"/>
    </location>
</feature>